<protein>
    <submittedName>
        <fullName evidence="1">Uncharacterized protein</fullName>
    </submittedName>
</protein>
<reference evidence="1" key="1">
    <citation type="submission" date="2019-10" db="EMBL/GenBank/DDBJ databases">
        <authorList>
            <consortium name="Genoscope - CEA"/>
            <person name="William W."/>
        </authorList>
    </citation>
    <scope>NUCLEOTIDE SEQUENCE [LARGE SCALE GENOMIC DNA]</scope>
    <source>
        <strain evidence="1">BBR_PRJEB10994</strain>
    </source>
</reference>
<name>A0A7Z9BSD6_9CYAN</name>
<comment type="caution">
    <text evidence="1">The sequence shown here is derived from an EMBL/GenBank/DDBJ whole genome shotgun (WGS) entry which is preliminary data.</text>
</comment>
<dbReference type="AlphaFoldDB" id="A0A7Z9BSD6"/>
<sequence>MNTTPIELLYRILSIFHPVQVKNLSQTLTIQPDFKLKPELYFLKI</sequence>
<keyword evidence="2" id="KW-1185">Reference proteome</keyword>
<evidence type="ECO:0000313" key="2">
    <source>
        <dbReference type="Proteomes" id="UP000182190"/>
    </source>
</evidence>
<dbReference type="EMBL" id="CZCS02000189">
    <property type="protein sequence ID" value="VXD20041.1"/>
    <property type="molecule type" value="Genomic_DNA"/>
</dbReference>
<organism evidence="1 2">
    <name type="scientific">Planktothrix paucivesiculata PCC 9631</name>
    <dbReference type="NCBI Taxonomy" id="671071"/>
    <lineage>
        <taxon>Bacteria</taxon>
        <taxon>Bacillati</taxon>
        <taxon>Cyanobacteriota</taxon>
        <taxon>Cyanophyceae</taxon>
        <taxon>Oscillatoriophycideae</taxon>
        <taxon>Oscillatoriales</taxon>
        <taxon>Microcoleaceae</taxon>
        <taxon>Planktothrix</taxon>
    </lineage>
</organism>
<proteinExistence type="predicted"/>
<gene>
    <name evidence="1" type="ORF">PL9631_490077</name>
</gene>
<dbReference type="Proteomes" id="UP000182190">
    <property type="component" value="Unassembled WGS sequence"/>
</dbReference>
<accession>A0A7Z9BSD6</accession>
<evidence type="ECO:0000313" key="1">
    <source>
        <dbReference type="EMBL" id="VXD20041.1"/>
    </source>
</evidence>